<dbReference type="InterPro" id="IPR004408">
    <property type="entry name" value="Biotin_CoA_COase_ligase"/>
</dbReference>
<dbReference type="InterPro" id="IPR004143">
    <property type="entry name" value="BPL_LPL_catalytic"/>
</dbReference>
<reference evidence="6 7" key="1">
    <citation type="submission" date="2018-12" db="EMBL/GenBank/DDBJ databases">
        <authorList>
            <consortium name="Pathogen Informatics"/>
        </authorList>
    </citation>
    <scope>NUCLEOTIDE SEQUENCE [LARGE SCALE GENOMIC DNA]</scope>
    <source>
        <strain evidence="6 7">NCTC10918</strain>
    </source>
</reference>
<dbReference type="SUPFAM" id="SSF55681">
    <property type="entry name" value="Class II aaRS and biotin synthetases"/>
    <property type="match status" value="1"/>
</dbReference>
<dbReference type="GO" id="GO:0004077">
    <property type="term" value="F:biotin--[biotin carboxyl-carrier protein] ligase activity"/>
    <property type="evidence" value="ECO:0007669"/>
    <property type="project" value="UniProtKB-EC"/>
</dbReference>
<evidence type="ECO:0000313" key="6">
    <source>
        <dbReference type="EMBL" id="VEJ28905.1"/>
    </source>
</evidence>
<evidence type="ECO:0000313" key="7">
    <source>
        <dbReference type="Proteomes" id="UP000270988"/>
    </source>
</evidence>
<protein>
    <recommendedName>
        <fullName evidence="3">biotin--[biotin carboxyl-carrier protein] ligase</fullName>
        <ecNumber evidence="3">6.3.4.15</ecNumber>
    </recommendedName>
</protein>
<feature type="compositionally biased region" description="Polar residues" evidence="4">
    <location>
        <begin position="321"/>
        <end position="332"/>
    </location>
</feature>
<organism evidence="6 7">
    <name type="scientific">Rothia dentocariosa</name>
    <dbReference type="NCBI Taxonomy" id="2047"/>
    <lineage>
        <taxon>Bacteria</taxon>
        <taxon>Bacillati</taxon>
        <taxon>Actinomycetota</taxon>
        <taxon>Actinomycetes</taxon>
        <taxon>Micrococcales</taxon>
        <taxon>Micrococcaceae</taxon>
        <taxon>Rothia</taxon>
    </lineage>
</organism>
<dbReference type="InterPro" id="IPR003142">
    <property type="entry name" value="BPL_C"/>
</dbReference>
<keyword evidence="2" id="KW-0092">Biotin</keyword>
<evidence type="ECO:0000256" key="3">
    <source>
        <dbReference type="ARBA" id="ARBA00024227"/>
    </source>
</evidence>
<feature type="region of interest" description="Disordered" evidence="4">
    <location>
        <begin position="309"/>
        <end position="332"/>
    </location>
</feature>
<dbReference type="InterPro" id="IPR045864">
    <property type="entry name" value="aa-tRNA-synth_II/BPL/LPL"/>
</dbReference>
<dbReference type="EMBL" id="LR134521">
    <property type="protein sequence ID" value="VEJ28905.1"/>
    <property type="molecule type" value="Genomic_DNA"/>
</dbReference>
<accession>A0A3S4YZA9</accession>
<dbReference type="Gene3D" id="2.30.30.100">
    <property type="match status" value="1"/>
</dbReference>
<dbReference type="NCBIfam" id="TIGR00121">
    <property type="entry name" value="birA_ligase"/>
    <property type="match status" value="1"/>
</dbReference>
<keyword evidence="1" id="KW-0436">Ligase</keyword>
<dbReference type="PANTHER" id="PTHR12835:SF5">
    <property type="entry name" value="BIOTIN--PROTEIN LIGASE"/>
    <property type="match status" value="1"/>
</dbReference>
<dbReference type="STRING" id="762948.HMPREF0733_11497"/>
<evidence type="ECO:0000256" key="4">
    <source>
        <dbReference type="SAM" id="MobiDB-lite"/>
    </source>
</evidence>
<evidence type="ECO:0000256" key="1">
    <source>
        <dbReference type="ARBA" id="ARBA00022598"/>
    </source>
</evidence>
<feature type="domain" description="BPL/LPL catalytic" evidence="5">
    <location>
        <begin position="14"/>
        <end position="223"/>
    </location>
</feature>
<dbReference type="Pfam" id="PF02237">
    <property type="entry name" value="BPL_C"/>
    <property type="match status" value="1"/>
</dbReference>
<dbReference type="AlphaFoldDB" id="A0A3S4YZA9"/>
<evidence type="ECO:0000259" key="5">
    <source>
        <dbReference type="PROSITE" id="PS51733"/>
    </source>
</evidence>
<dbReference type="CDD" id="cd16442">
    <property type="entry name" value="BPL"/>
    <property type="match status" value="1"/>
</dbReference>
<dbReference type="Gene3D" id="3.30.930.10">
    <property type="entry name" value="Bira Bifunctional Protein, Domain 2"/>
    <property type="match status" value="1"/>
</dbReference>
<name>A0A3S4YZA9_9MICC</name>
<sequence length="332" mass="36141">MMVHMSLPDQRPAILDPSRILPEAREAGYSFVRVYDVVDTTNTEIVRRLTRGEPCERTELGELSVFTTLYMTAGKGRMDRSWTAPAGTCLATSIVVRPHAGIGQQLPPTSYHWLTMLAGLSVLDVWRELGLNAALKWPNDLVIQGRKACGILALLLSEPAQAPGRKERLSIVVGIGQNLNMREDQVPVPTATSALIQRGEPVDNHVVLNRMLTIFARRYREFVSVGGDPQKTLLCGRSLLDQARAATVTLGAEVSVHLPDGRIVTGVATDLDAQGRILIRDTTGAVQAYSVGDIEHLRPADGSYGNFYPALRQEDSPTPTPSEITPNTSAKA</sequence>
<dbReference type="PROSITE" id="PS51733">
    <property type="entry name" value="BPL_LPL_CATALYTIC"/>
    <property type="match status" value="1"/>
</dbReference>
<proteinExistence type="predicted"/>
<dbReference type="PANTHER" id="PTHR12835">
    <property type="entry name" value="BIOTIN PROTEIN LIGASE"/>
    <property type="match status" value="1"/>
</dbReference>
<dbReference type="Pfam" id="PF03099">
    <property type="entry name" value="BPL_LplA_LipB"/>
    <property type="match status" value="1"/>
</dbReference>
<dbReference type="Proteomes" id="UP000270988">
    <property type="component" value="Chromosome"/>
</dbReference>
<dbReference type="EC" id="6.3.4.15" evidence="3"/>
<dbReference type="GO" id="GO:0005737">
    <property type="term" value="C:cytoplasm"/>
    <property type="evidence" value="ECO:0007669"/>
    <property type="project" value="TreeGrafter"/>
</dbReference>
<evidence type="ECO:0000256" key="2">
    <source>
        <dbReference type="ARBA" id="ARBA00023267"/>
    </source>
</evidence>
<gene>
    <name evidence="6" type="primary">birA</name>
    <name evidence="6" type="ORF">NCTC10918_00143</name>
</gene>